<evidence type="ECO:0000313" key="2">
    <source>
        <dbReference type="Proteomes" id="UP001054837"/>
    </source>
</evidence>
<dbReference type="AlphaFoldDB" id="A0AAV4ULF8"/>
<sequence>MDRYWNVNRMRMMMPFVVMLGQHLGDETSHKNLAKATATALIPMMGANKCSGKQANQAQNNDFLAGQHFLRNLKRQTPHLNNEIYNFKYDRFRAKA</sequence>
<dbReference type="Proteomes" id="UP001054837">
    <property type="component" value="Unassembled WGS sequence"/>
</dbReference>
<accession>A0AAV4ULF8</accession>
<name>A0AAV4ULF8_9ARAC</name>
<comment type="caution">
    <text evidence="1">The sequence shown here is derived from an EMBL/GenBank/DDBJ whole genome shotgun (WGS) entry which is preliminary data.</text>
</comment>
<proteinExistence type="predicted"/>
<gene>
    <name evidence="1" type="ORF">CDAR_226211</name>
</gene>
<evidence type="ECO:0000313" key="1">
    <source>
        <dbReference type="EMBL" id="GIY58626.1"/>
    </source>
</evidence>
<dbReference type="EMBL" id="BPLQ01011521">
    <property type="protein sequence ID" value="GIY58626.1"/>
    <property type="molecule type" value="Genomic_DNA"/>
</dbReference>
<organism evidence="1 2">
    <name type="scientific">Caerostris darwini</name>
    <dbReference type="NCBI Taxonomy" id="1538125"/>
    <lineage>
        <taxon>Eukaryota</taxon>
        <taxon>Metazoa</taxon>
        <taxon>Ecdysozoa</taxon>
        <taxon>Arthropoda</taxon>
        <taxon>Chelicerata</taxon>
        <taxon>Arachnida</taxon>
        <taxon>Araneae</taxon>
        <taxon>Araneomorphae</taxon>
        <taxon>Entelegynae</taxon>
        <taxon>Araneoidea</taxon>
        <taxon>Araneidae</taxon>
        <taxon>Caerostris</taxon>
    </lineage>
</organism>
<keyword evidence="2" id="KW-1185">Reference proteome</keyword>
<protein>
    <submittedName>
        <fullName evidence="1">Uncharacterized protein</fullName>
    </submittedName>
</protein>
<reference evidence="1 2" key="1">
    <citation type="submission" date="2021-06" db="EMBL/GenBank/DDBJ databases">
        <title>Caerostris darwini draft genome.</title>
        <authorList>
            <person name="Kono N."/>
            <person name="Arakawa K."/>
        </authorList>
    </citation>
    <scope>NUCLEOTIDE SEQUENCE [LARGE SCALE GENOMIC DNA]</scope>
</reference>